<dbReference type="STRING" id="525245.HMPREF0044_0494"/>
<feature type="binding site" evidence="6">
    <location>
        <position position="129"/>
    </location>
    <ligand>
        <name>S-adenosyl-L-methionine</name>
        <dbReference type="ChEBI" id="CHEBI:59789"/>
    </ligand>
</feature>
<dbReference type="GO" id="GO:0071424">
    <property type="term" value="F:rRNA (cytosine-N4-)-methyltransferase activity"/>
    <property type="evidence" value="ECO:0007669"/>
    <property type="project" value="UniProtKB-UniRule"/>
</dbReference>
<gene>
    <name evidence="6" type="primary">rsmH</name>
    <name evidence="7" type="synonym">mraW</name>
    <name evidence="7" type="ORF">HMPREF0044_0494</name>
</gene>
<dbReference type="EMBL" id="ACFG01000006">
    <property type="protein sequence ID" value="EEH64205.1"/>
    <property type="molecule type" value="Genomic_DNA"/>
</dbReference>
<evidence type="ECO:0000256" key="5">
    <source>
        <dbReference type="ARBA" id="ARBA00022691"/>
    </source>
</evidence>
<feature type="binding site" evidence="6">
    <location>
        <begin position="54"/>
        <end position="56"/>
    </location>
    <ligand>
        <name>S-adenosyl-L-methionine</name>
        <dbReference type="ChEBI" id="CHEBI:59789"/>
    </ligand>
</feature>
<evidence type="ECO:0000256" key="2">
    <source>
        <dbReference type="ARBA" id="ARBA00022552"/>
    </source>
</evidence>
<feature type="binding site" evidence="6">
    <location>
        <position position="100"/>
    </location>
    <ligand>
        <name>S-adenosyl-L-methionine</name>
        <dbReference type="ChEBI" id="CHEBI:59789"/>
    </ligand>
</feature>
<comment type="similarity">
    <text evidence="1 6">Belongs to the methyltransferase superfamily. RsmH family.</text>
</comment>
<comment type="catalytic activity">
    <reaction evidence="6">
        <text>cytidine(1402) in 16S rRNA + S-adenosyl-L-methionine = N(4)-methylcytidine(1402) in 16S rRNA + S-adenosyl-L-homocysteine + H(+)</text>
        <dbReference type="Rhea" id="RHEA:42928"/>
        <dbReference type="Rhea" id="RHEA-COMP:10286"/>
        <dbReference type="Rhea" id="RHEA-COMP:10287"/>
        <dbReference type="ChEBI" id="CHEBI:15378"/>
        <dbReference type="ChEBI" id="CHEBI:57856"/>
        <dbReference type="ChEBI" id="CHEBI:59789"/>
        <dbReference type="ChEBI" id="CHEBI:74506"/>
        <dbReference type="ChEBI" id="CHEBI:82748"/>
        <dbReference type="EC" id="2.1.1.199"/>
    </reaction>
</comment>
<dbReference type="SUPFAM" id="SSF53335">
    <property type="entry name" value="S-adenosyl-L-methionine-dependent methyltransferases"/>
    <property type="match status" value="1"/>
</dbReference>
<proteinExistence type="inferred from homology"/>
<dbReference type="AlphaFoldDB" id="C0VZA4"/>
<dbReference type="GO" id="GO:0070475">
    <property type="term" value="P:rRNA base methylation"/>
    <property type="evidence" value="ECO:0007669"/>
    <property type="project" value="UniProtKB-UniRule"/>
</dbReference>
<protein>
    <recommendedName>
        <fullName evidence="6">Ribosomal RNA small subunit methyltransferase H</fullName>
        <ecNumber evidence="6">2.1.1.199</ecNumber>
    </recommendedName>
    <alternativeName>
        <fullName evidence="6">16S rRNA m(4)C1402 methyltransferase</fullName>
    </alternativeName>
    <alternativeName>
        <fullName evidence="6">rRNA (cytosine-N(4)-)-methyltransferase RsmH</fullName>
    </alternativeName>
</protein>
<name>C0VZA4_9ACTO</name>
<evidence type="ECO:0000313" key="7">
    <source>
        <dbReference type="EMBL" id="EEH64205.1"/>
    </source>
</evidence>
<dbReference type="Proteomes" id="UP000010301">
    <property type="component" value="Unassembled WGS sequence"/>
</dbReference>
<dbReference type="Gene3D" id="1.10.150.170">
    <property type="entry name" value="Putative methyltransferase TM0872, insert domain"/>
    <property type="match status" value="1"/>
</dbReference>
<evidence type="ECO:0000256" key="4">
    <source>
        <dbReference type="ARBA" id="ARBA00022679"/>
    </source>
</evidence>
<dbReference type="SUPFAM" id="SSF81799">
    <property type="entry name" value="Putative methyltransferase TM0872, insert domain"/>
    <property type="match status" value="1"/>
</dbReference>
<dbReference type="InterPro" id="IPR029063">
    <property type="entry name" value="SAM-dependent_MTases_sf"/>
</dbReference>
<keyword evidence="8" id="KW-1185">Reference proteome</keyword>
<keyword evidence="4 6" id="KW-0808">Transferase</keyword>
<dbReference type="InterPro" id="IPR002903">
    <property type="entry name" value="RsmH"/>
</dbReference>
<dbReference type="PANTHER" id="PTHR11265">
    <property type="entry name" value="S-ADENOSYL-METHYLTRANSFERASE MRAW"/>
    <property type="match status" value="1"/>
</dbReference>
<dbReference type="HAMAP" id="MF_01007">
    <property type="entry name" value="16SrRNA_methyltr_H"/>
    <property type="match status" value="1"/>
</dbReference>
<dbReference type="PANTHER" id="PTHR11265:SF0">
    <property type="entry name" value="12S RRNA N4-METHYLCYTIDINE METHYLTRANSFERASE"/>
    <property type="match status" value="1"/>
</dbReference>
<dbReference type="InterPro" id="IPR023397">
    <property type="entry name" value="SAM-dep_MeTrfase_MraW_recog"/>
</dbReference>
<dbReference type="NCBIfam" id="TIGR00006">
    <property type="entry name" value="16S rRNA (cytosine(1402)-N(4))-methyltransferase RsmH"/>
    <property type="match status" value="1"/>
</dbReference>
<keyword evidence="5 6" id="KW-0949">S-adenosyl-L-methionine</keyword>
<dbReference type="RefSeq" id="WP_006547491.1">
    <property type="nucleotide sequence ID" value="NZ_DS999546.1"/>
</dbReference>
<feature type="binding site" evidence="6">
    <location>
        <position position="73"/>
    </location>
    <ligand>
        <name>S-adenosyl-L-methionine</name>
        <dbReference type="ChEBI" id="CHEBI:59789"/>
    </ligand>
</feature>
<dbReference type="EC" id="2.1.1.199" evidence="6"/>
<comment type="caution">
    <text evidence="7">The sequence shown here is derived from an EMBL/GenBank/DDBJ whole genome shotgun (WGS) entry which is preliminary data.</text>
</comment>
<evidence type="ECO:0000256" key="6">
    <source>
        <dbReference type="HAMAP-Rule" id="MF_01007"/>
    </source>
</evidence>
<dbReference type="OrthoDB" id="9806637at2"/>
<comment type="subcellular location">
    <subcellularLocation>
        <location evidence="6">Cytoplasm</location>
    </subcellularLocation>
</comment>
<keyword evidence="2 6" id="KW-0698">rRNA processing</keyword>
<accession>C0VZA4</accession>
<keyword evidence="6" id="KW-0963">Cytoplasm</keyword>
<evidence type="ECO:0000313" key="8">
    <source>
        <dbReference type="Proteomes" id="UP000010301"/>
    </source>
</evidence>
<evidence type="ECO:0000256" key="3">
    <source>
        <dbReference type="ARBA" id="ARBA00022603"/>
    </source>
</evidence>
<dbReference type="GO" id="GO:0005737">
    <property type="term" value="C:cytoplasm"/>
    <property type="evidence" value="ECO:0007669"/>
    <property type="project" value="UniProtKB-SubCell"/>
</dbReference>
<dbReference type="Pfam" id="PF01795">
    <property type="entry name" value="Methyltransf_5"/>
    <property type="match status" value="1"/>
</dbReference>
<comment type="function">
    <text evidence="6">Specifically methylates the N4 position of cytidine in position 1402 (C1402) of 16S rRNA.</text>
</comment>
<evidence type="ECO:0000256" key="1">
    <source>
        <dbReference type="ARBA" id="ARBA00010396"/>
    </source>
</evidence>
<dbReference type="PIRSF" id="PIRSF004486">
    <property type="entry name" value="MraW"/>
    <property type="match status" value="1"/>
</dbReference>
<dbReference type="Gene3D" id="3.40.50.150">
    <property type="entry name" value="Vaccinia Virus protein VP39"/>
    <property type="match status" value="1"/>
</dbReference>
<sequence length="344" mass="37705">MTNPENHAEAAELTRDEIASLHEPVLIDEVLDLLAPAFTGVEIATMIDATLGMGGHTEAVITAFPNVRVIGIDRDPNAIRLASKRLESFGERFKAVHATYDSVYEVAEENGLAGKIDAVLMDLGVSSLQLDDDERGFAYSRNTYLDMRMDPTQGITAAELLATASAAELTRILRTFGEEKFASRIARNIEKQRETKPIETSLELTEIVRASIPAAARRQGGNPAKRTFQALRVAVNEELDILADAVPAALESLKVGGRLVVESYQSLEDRIVKNVIKDGSEINIPPGLPVIPDHLKPSLENVTRKAIQATEEQIADNPRAASVRLRAATIIRPYEAPTRIRRKR</sequence>
<reference evidence="7 8" key="1">
    <citation type="submission" date="2009-01" db="EMBL/GenBank/DDBJ databases">
        <authorList>
            <person name="Qin X."/>
            <person name="Bachman B."/>
            <person name="Battles P."/>
            <person name="Bell A."/>
            <person name="Bess C."/>
            <person name="Bickham C."/>
            <person name="Chaboub L."/>
            <person name="Chen D."/>
            <person name="Coyle M."/>
            <person name="Deiros D.R."/>
            <person name="Dinh H."/>
            <person name="Forbes L."/>
            <person name="Fowler G."/>
            <person name="Francisco L."/>
            <person name="Fu Q."/>
            <person name="Gubbala S."/>
            <person name="Hale W."/>
            <person name="Han Y."/>
            <person name="Hemphill L."/>
            <person name="Highlander S.K."/>
            <person name="Hirani K."/>
            <person name="Hogues M."/>
            <person name="Jackson L."/>
            <person name="Jakkamsetti A."/>
            <person name="Javaid M."/>
            <person name="Jiang H."/>
            <person name="Korchina V."/>
            <person name="Kovar C."/>
            <person name="Lara F."/>
            <person name="Lee S."/>
            <person name="Mata R."/>
            <person name="Mathew T."/>
            <person name="Moen C."/>
            <person name="Morales K."/>
            <person name="Munidasa M."/>
            <person name="Nazareth L."/>
            <person name="Ngo R."/>
            <person name="Nguyen L."/>
            <person name="Okwuonu G."/>
            <person name="Ongeri F."/>
            <person name="Patil S."/>
            <person name="Petrosino J."/>
            <person name="Pham C."/>
            <person name="Pham P."/>
            <person name="Pu L.-L."/>
            <person name="Puazo M."/>
            <person name="Raj R."/>
            <person name="Reid J."/>
            <person name="Rouhana J."/>
            <person name="Saada N."/>
            <person name="Shang Y."/>
            <person name="Simmons D."/>
            <person name="Thornton R."/>
            <person name="Warren J."/>
            <person name="Weissenberger G."/>
            <person name="Zhang J."/>
            <person name="Zhang L."/>
            <person name="Zhou C."/>
            <person name="Zhu D."/>
            <person name="Muzny D."/>
            <person name="Worley K."/>
            <person name="Gibbs R."/>
        </authorList>
    </citation>
    <scope>NUCLEOTIDE SEQUENCE [LARGE SCALE GENOMIC DNA]</scope>
    <source>
        <strain evidence="7 8">DSM 15436</strain>
    </source>
</reference>
<dbReference type="HOGENOM" id="CLU_038422_0_0_11"/>
<keyword evidence="3 6" id="KW-0489">Methyltransferase</keyword>
<dbReference type="eggNOG" id="COG0275">
    <property type="taxonomic scope" value="Bacteria"/>
</dbReference>
<feature type="binding site" evidence="6">
    <location>
        <position position="122"/>
    </location>
    <ligand>
        <name>S-adenosyl-L-methionine</name>
        <dbReference type="ChEBI" id="CHEBI:59789"/>
    </ligand>
</feature>
<organism evidence="7 8">
    <name type="scientific">Gleimia coleocanis DSM 15436</name>
    <dbReference type="NCBI Taxonomy" id="525245"/>
    <lineage>
        <taxon>Bacteria</taxon>
        <taxon>Bacillati</taxon>
        <taxon>Actinomycetota</taxon>
        <taxon>Actinomycetes</taxon>
        <taxon>Actinomycetales</taxon>
        <taxon>Actinomycetaceae</taxon>
        <taxon>Gleimia</taxon>
    </lineage>
</organism>